<evidence type="ECO:0000256" key="4">
    <source>
        <dbReference type="ARBA" id="ARBA00022807"/>
    </source>
</evidence>
<dbReference type="EMBL" id="LSCV01000042">
    <property type="protein sequence ID" value="KXB39204.1"/>
    <property type="molecule type" value="Genomic_DNA"/>
</dbReference>
<dbReference type="InterPro" id="IPR036764">
    <property type="entry name" value="Peptidase_Prp_sf"/>
</dbReference>
<dbReference type="GO" id="GO:0008234">
    <property type="term" value="F:cysteine-type peptidase activity"/>
    <property type="evidence" value="ECO:0007669"/>
    <property type="project" value="UniProtKB-KW"/>
</dbReference>
<dbReference type="Gene3D" id="3.30.70.1490">
    <property type="entry name" value="Cysteine protease Prp"/>
    <property type="match status" value="1"/>
</dbReference>
<dbReference type="Proteomes" id="UP000070080">
    <property type="component" value="Unassembled WGS sequence"/>
</dbReference>
<keyword evidence="2" id="KW-0645">Protease</keyword>
<dbReference type="SUPFAM" id="SSF118010">
    <property type="entry name" value="TM1457-like"/>
    <property type="match status" value="1"/>
</dbReference>
<dbReference type="OrthoDB" id="48998at2"/>
<protein>
    <recommendedName>
        <fullName evidence="6">Ribosomal processing cysteine protease Prp</fullName>
    </recommendedName>
</protein>
<evidence type="ECO:0000256" key="6">
    <source>
        <dbReference type="ARBA" id="ARBA00044538"/>
    </source>
</evidence>
<name>A0A133Y7L6_9FIRM</name>
<dbReference type="GO" id="GO:0042254">
    <property type="term" value="P:ribosome biogenesis"/>
    <property type="evidence" value="ECO:0007669"/>
    <property type="project" value="UniProtKB-KW"/>
</dbReference>
<keyword evidence="3" id="KW-0378">Hydrolase</keyword>
<comment type="similarity">
    <text evidence="5">Belongs to the Prp family.</text>
</comment>
<evidence type="ECO:0000313" key="7">
    <source>
        <dbReference type="EMBL" id="KXB39204.1"/>
    </source>
</evidence>
<dbReference type="RefSeq" id="WP_066714792.1">
    <property type="nucleotide sequence ID" value="NZ_CP118869.1"/>
</dbReference>
<dbReference type="Pfam" id="PF04327">
    <property type="entry name" value="Peptidase_Prp"/>
    <property type="match status" value="1"/>
</dbReference>
<accession>A0A133Y7L6</accession>
<evidence type="ECO:0000256" key="1">
    <source>
        <dbReference type="ARBA" id="ARBA00022517"/>
    </source>
</evidence>
<evidence type="ECO:0000256" key="3">
    <source>
        <dbReference type="ARBA" id="ARBA00022801"/>
    </source>
</evidence>
<keyword evidence="4" id="KW-0788">Thiol protease</keyword>
<dbReference type="InterPro" id="IPR007422">
    <property type="entry name" value="Peptidase_Prp"/>
</dbReference>
<dbReference type="CDD" id="cd16332">
    <property type="entry name" value="Prp-like"/>
    <property type="match status" value="1"/>
</dbReference>
<gene>
    <name evidence="7" type="ORF">HMPREF1872_01236</name>
</gene>
<dbReference type="AlphaFoldDB" id="A0A133Y7L6"/>
<sequence length="150" mass="16558">MIRVELKIEKILDSEKTCEKQVELDKYLGTLPTAYCVWPQAVFTGFVLEGHAGQAAYGHDIICAATTNQAATCISALMDIAKIANLAYSLDSGKITCKLPNSKQLNETQLLLSQVIFAQFYLGLEQIACSEQAKNGDYIEVIAPKLERKR</sequence>
<evidence type="ECO:0000313" key="8">
    <source>
        <dbReference type="Proteomes" id="UP000070080"/>
    </source>
</evidence>
<dbReference type="GO" id="GO:0006508">
    <property type="term" value="P:proteolysis"/>
    <property type="evidence" value="ECO:0007669"/>
    <property type="project" value="UniProtKB-KW"/>
</dbReference>
<organism evidence="7 8">
    <name type="scientific">Amygdalobacter nucleatus</name>
    <dbReference type="NCBI Taxonomy" id="3029274"/>
    <lineage>
        <taxon>Bacteria</taxon>
        <taxon>Bacillati</taxon>
        <taxon>Bacillota</taxon>
        <taxon>Clostridia</taxon>
        <taxon>Eubacteriales</taxon>
        <taxon>Oscillospiraceae</taxon>
        <taxon>Amygdalobacter</taxon>
    </lineage>
</organism>
<keyword evidence="8" id="KW-1185">Reference proteome</keyword>
<reference evidence="8" key="1">
    <citation type="submission" date="2016-01" db="EMBL/GenBank/DDBJ databases">
        <authorList>
            <person name="Mitreva M."/>
            <person name="Pepin K.H."/>
            <person name="Mihindukulasuriya K.A."/>
            <person name="Fulton R."/>
            <person name="Fronick C."/>
            <person name="O'Laughlin M."/>
            <person name="Miner T."/>
            <person name="Herter B."/>
            <person name="Rosa B.A."/>
            <person name="Cordes M."/>
            <person name="Tomlinson C."/>
            <person name="Wollam A."/>
            <person name="Palsikar V.B."/>
            <person name="Mardis E.R."/>
            <person name="Wilson R.K."/>
        </authorList>
    </citation>
    <scope>NUCLEOTIDE SEQUENCE [LARGE SCALE GENOMIC DNA]</scope>
    <source>
        <strain evidence="8">KA00274</strain>
    </source>
</reference>
<proteinExistence type="inferred from homology"/>
<evidence type="ECO:0000256" key="5">
    <source>
        <dbReference type="ARBA" id="ARBA00044503"/>
    </source>
</evidence>
<evidence type="ECO:0000256" key="2">
    <source>
        <dbReference type="ARBA" id="ARBA00022670"/>
    </source>
</evidence>
<keyword evidence="1" id="KW-0690">Ribosome biogenesis</keyword>
<dbReference type="STRING" id="1497955.HMPREF1872_01236"/>
<comment type="caution">
    <text evidence="7">The sequence shown here is derived from an EMBL/GenBank/DDBJ whole genome shotgun (WGS) entry which is preliminary data.</text>
</comment>